<dbReference type="Proteomes" id="UP001139384">
    <property type="component" value="Unassembled WGS sequence"/>
</dbReference>
<dbReference type="Pfam" id="PF12006">
    <property type="entry name" value="DUF3500"/>
    <property type="match status" value="1"/>
</dbReference>
<dbReference type="InterPro" id="IPR006311">
    <property type="entry name" value="TAT_signal"/>
</dbReference>
<dbReference type="PANTHER" id="PTHR37489:SF1">
    <property type="entry name" value="DUF3500 DOMAIN-CONTAINING PROTEIN"/>
    <property type="match status" value="1"/>
</dbReference>
<dbReference type="EMBL" id="JAKEIP010000017">
    <property type="protein sequence ID" value="MCF1593338.1"/>
    <property type="molecule type" value="Genomic_DNA"/>
</dbReference>
<evidence type="ECO:0000313" key="3">
    <source>
        <dbReference type="Proteomes" id="UP001139384"/>
    </source>
</evidence>
<name>A0A9X1TR96_STRM4</name>
<dbReference type="InterPro" id="IPR021889">
    <property type="entry name" value="DUF3500"/>
</dbReference>
<reference evidence="2" key="1">
    <citation type="submission" date="2022-01" db="EMBL/GenBank/DDBJ databases">
        <title>Draft Genome Sequences of Seven Type Strains of the Genus Streptomyces.</title>
        <authorList>
            <person name="Aziz S."/>
            <person name="Coretto E."/>
            <person name="Chronakova A."/>
            <person name="Sproer C."/>
            <person name="Huber K."/>
            <person name="Nouioui I."/>
            <person name="Gross H."/>
        </authorList>
    </citation>
    <scope>NUCLEOTIDE SEQUENCE</scope>
    <source>
        <strain evidence="2">DSM 103493</strain>
    </source>
</reference>
<dbReference type="PROSITE" id="PS51318">
    <property type="entry name" value="TAT"/>
    <property type="match status" value="1"/>
</dbReference>
<protein>
    <submittedName>
        <fullName evidence="2">DUF3500 domain-containing protein</fullName>
    </submittedName>
</protein>
<feature type="compositionally biased region" description="Gly residues" evidence="1">
    <location>
        <begin position="65"/>
        <end position="74"/>
    </location>
</feature>
<proteinExistence type="predicted"/>
<feature type="region of interest" description="Disordered" evidence="1">
    <location>
        <begin position="51"/>
        <end position="81"/>
    </location>
</feature>
<evidence type="ECO:0000256" key="1">
    <source>
        <dbReference type="SAM" id="MobiDB-lite"/>
    </source>
</evidence>
<comment type="caution">
    <text evidence="2">The sequence shown here is derived from an EMBL/GenBank/DDBJ whole genome shotgun (WGS) entry which is preliminary data.</text>
</comment>
<dbReference type="PANTHER" id="PTHR37489">
    <property type="entry name" value="DUF3500 DOMAIN-CONTAINING PROTEIN"/>
    <property type="match status" value="1"/>
</dbReference>
<accession>A0A9X1TR96</accession>
<dbReference type="RefSeq" id="WP_234761659.1">
    <property type="nucleotide sequence ID" value="NZ_JAKEIP010000017.1"/>
</dbReference>
<feature type="compositionally biased region" description="Low complexity" evidence="1">
    <location>
        <begin position="51"/>
        <end position="64"/>
    </location>
</feature>
<organism evidence="2 3">
    <name type="scientific">Streptomyces muensis</name>
    <dbReference type="NCBI Taxonomy" id="1077944"/>
    <lineage>
        <taxon>Bacteria</taxon>
        <taxon>Bacillati</taxon>
        <taxon>Actinomycetota</taxon>
        <taxon>Actinomycetes</taxon>
        <taxon>Kitasatosporales</taxon>
        <taxon>Streptomycetaceae</taxon>
        <taxon>Streptomyces</taxon>
    </lineage>
</organism>
<gene>
    <name evidence="2" type="ORF">L0P92_07090</name>
</gene>
<sequence>MSESEQGNGRRAHASRRNFMRKVFFASGATAVATMGGAGAWAAMADDTTGTAEASAAPSGAPSGAPGGGAGGPGNQSITEDFFGLTTDGNRIDDLFTIHSTKVATAPVIAAANAFLAGLTDDQKSSTQFTVHSTEWRLWSNIDSYDRQGVSLADLSDDQKALGTALLKAALSADGLETTEKIRRINQAAGEAIGNTDAFNEDAYYWTVMGTPSATEPWGFQFDGHHLVVNYFVLGDQVVMSPCFWGSEPTSMEIDGETVTVCHEEVAASLAFVNSLTAAQQKIAIASATKSNESMKAGAFADNTVQAYEGLRGDALNAAQRKKLLGIVEAFVGRAKADAARVTMAEVRKHLADTYVTWAGGIEDDSAFYVRIHSPVVWVEVDCQGPGPLAGAYGATQGDGPTQKHVHSVIRTPNGNDYGKELLRQHYLTSPHHR</sequence>
<evidence type="ECO:0000313" key="2">
    <source>
        <dbReference type="EMBL" id="MCF1593338.1"/>
    </source>
</evidence>
<dbReference type="AlphaFoldDB" id="A0A9X1TR96"/>
<keyword evidence="3" id="KW-1185">Reference proteome</keyword>